<name>A0A2J8AGK0_9CHLO</name>
<proteinExistence type="predicted"/>
<protein>
    <submittedName>
        <fullName evidence="1">Uncharacterized protein</fullName>
    </submittedName>
</protein>
<organism evidence="1 2">
    <name type="scientific">Tetrabaena socialis</name>
    <dbReference type="NCBI Taxonomy" id="47790"/>
    <lineage>
        <taxon>Eukaryota</taxon>
        <taxon>Viridiplantae</taxon>
        <taxon>Chlorophyta</taxon>
        <taxon>core chlorophytes</taxon>
        <taxon>Chlorophyceae</taxon>
        <taxon>CS clade</taxon>
        <taxon>Chlamydomonadales</taxon>
        <taxon>Tetrabaenaceae</taxon>
        <taxon>Tetrabaena</taxon>
    </lineage>
</organism>
<comment type="caution">
    <text evidence="1">The sequence shown here is derived from an EMBL/GenBank/DDBJ whole genome shotgun (WGS) entry which is preliminary data.</text>
</comment>
<gene>
    <name evidence="1" type="ORF">TSOC_001524</name>
</gene>
<dbReference type="EMBL" id="PGGS01000025">
    <property type="protein sequence ID" value="PNH11637.1"/>
    <property type="molecule type" value="Genomic_DNA"/>
</dbReference>
<evidence type="ECO:0000313" key="1">
    <source>
        <dbReference type="EMBL" id="PNH11637.1"/>
    </source>
</evidence>
<accession>A0A2J8AGK0</accession>
<dbReference type="Proteomes" id="UP000236333">
    <property type="component" value="Unassembled WGS sequence"/>
</dbReference>
<reference evidence="1 2" key="1">
    <citation type="journal article" date="2017" name="Mol. Biol. Evol.">
        <title>The 4-celled Tetrabaena socialis nuclear genome reveals the essential components for genetic control of cell number at the origin of multicellularity in the volvocine lineage.</title>
        <authorList>
            <person name="Featherston J."/>
            <person name="Arakaki Y."/>
            <person name="Hanschen E.R."/>
            <person name="Ferris P.J."/>
            <person name="Michod R.E."/>
            <person name="Olson B.J.S.C."/>
            <person name="Nozaki H."/>
            <person name="Durand P.M."/>
        </authorList>
    </citation>
    <scope>NUCLEOTIDE SEQUENCE [LARGE SCALE GENOMIC DNA]</scope>
    <source>
        <strain evidence="1 2">NIES-571</strain>
    </source>
</reference>
<keyword evidence="2" id="KW-1185">Reference proteome</keyword>
<sequence length="90" mass="9660">MALGRFVATCLEGKKAWLTLAAWLAGAGEAAAKAKKRLAAEVIDLTGVETDKEAEMDEEAPECVDLTYLGVSYTDLGQIGCELRGRNKKK</sequence>
<evidence type="ECO:0000313" key="2">
    <source>
        <dbReference type="Proteomes" id="UP000236333"/>
    </source>
</evidence>
<dbReference type="AlphaFoldDB" id="A0A2J8AGK0"/>